<evidence type="ECO:0000313" key="3">
    <source>
        <dbReference type="Proteomes" id="UP000199452"/>
    </source>
</evidence>
<accession>A0A1G6MUD9</accession>
<name>A0A1G6MUD9_9BACT</name>
<keyword evidence="1" id="KW-0732">Signal</keyword>
<dbReference type="RefSeq" id="WP_092438818.1">
    <property type="nucleotide sequence ID" value="NZ_FMYP01000038.1"/>
</dbReference>
<feature type="signal peptide" evidence="1">
    <location>
        <begin position="1"/>
        <end position="20"/>
    </location>
</feature>
<proteinExistence type="predicted"/>
<evidence type="ECO:0000256" key="1">
    <source>
        <dbReference type="SAM" id="SignalP"/>
    </source>
</evidence>
<keyword evidence="3" id="KW-1185">Reference proteome</keyword>
<dbReference type="AlphaFoldDB" id="A0A1G6MUD9"/>
<organism evidence="2 3">
    <name type="scientific">Williamwhitmania taraxaci</name>
    <dbReference type="NCBI Taxonomy" id="1640674"/>
    <lineage>
        <taxon>Bacteria</taxon>
        <taxon>Pseudomonadati</taxon>
        <taxon>Bacteroidota</taxon>
        <taxon>Bacteroidia</taxon>
        <taxon>Bacteroidales</taxon>
        <taxon>Williamwhitmaniaceae</taxon>
        <taxon>Williamwhitmania</taxon>
    </lineage>
</organism>
<feature type="chain" id="PRO_5011614469" description="YceI-like domain-containing protein" evidence="1">
    <location>
        <begin position="21"/>
        <end position="174"/>
    </location>
</feature>
<gene>
    <name evidence="2" type="ORF">SAMN05216323_103819</name>
</gene>
<reference evidence="2 3" key="1">
    <citation type="submission" date="2016-09" db="EMBL/GenBank/DDBJ databases">
        <authorList>
            <person name="Capua I."/>
            <person name="De Benedictis P."/>
            <person name="Joannis T."/>
            <person name="Lombin L.H."/>
            <person name="Cattoli G."/>
        </authorList>
    </citation>
    <scope>NUCLEOTIDE SEQUENCE [LARGE SCALE GENOMIC DNA]</scope>
    <source>
        <strain evidence="2 3">A7P-90m</strain>
    </source>
</reference>
<protein>
    <recommendedName>
        <fullName evidence="4">YceI-like domain-containing protein</fullName>
    </recommendedName>
</protein>
<dbReference type="EMBL" id="FMYP01000038">
    <property type="protein sequence ID" value="SDC58596.1"/>
    <property type="molecule type" value="Genomic_DNA"/>
</dbReference>
<sequence length="174" mass="20194">MKNITLLSLFLLFLLKVSYAQDVDNKDLDLYLKAFRYVNAQPNVVVKGGLFVSDTIVYIDNVNFFKEIGQIERIDISENQLITKIDSLDKLRDFKGFYSTKIHKTFNNTFNGGYTLFFSKVFDKTLIIEIIPSIGCECKSYSDLTAYKETTQYLFRFDCSNEIKDVFIKVIAYD</sequence>
<dbReference type="Proteomes" id="UP000199452">
    <property type="component" value="Unassembled WGS sequence"/>
</dbReference>
<dbReference type="STRING" id="1640674.SAMN05216323_103819"/>
<evidence type="ECO:0000313" key="2">
    <source>
        <dbReference type="EMBL" id="SDC58596.1"/>
    </source>
</evidence>
<evidence type="ECO:0008006" key="4">
    <source>
        <dbReference type="Google" id="ProtNLM"/>
    </source>
</evidence>